<comment type="caution">
    <text evidence="10">The sequence shown here is derived from an EMBL/GenBank/DDBJ whole genome shotgun (WGS) entry which is preliminary data.</text>
</comment>
<dbReference type="PIRSF" id="PIRSF000903">
    <property type="entry name" value="B5n-ttraPtase_sm"/>
    <property type="match status" value="1"/>
</dbReference>
<dbReference type="GO" id="GO:0008803">
    <property type="term" value="F:bis(5'-nucleosyl)-tetraphosphatase (symmetrical) activity"/>
    <property type="evidence" value="ECO:0007669"/>
    <property type="project" value="UniProtKB-EC"/>
</dbReference>
<evidence type="ECO:0000256" key="3">
    <source>
        <dbReference type="ARBA" id="ARBA00012506"/>
    </source>
</evidence>
<evidence type="ECO:0000256" key="7">
    <source>
        <dbReference type="ARBA" id="ARBA00033210"/>
    </source>
</evidence>
<dbReference type="CDD" id="cd07422">
    <property type="entry name" value="MPP_ApaH"/>
    <property type="match status" value="1"/>
</dbReference>
<dbReference type="Pfam" id="PF00149">
    <property type="entry name" value="Metallophos"/>
    <property type="match status" value="1"/>
</dbReference>
<dbReference type="NCBIfam" id="NF001204">
    <property type="entry name" value="PRK00166.1"/>
    <property type="match status" value="1"/>
</dbReference>
<feature type="domain" description="Calcineurin-like phosphoesterase" evidence="9">
    <location>
        <begin position="3"/>
        <end position="124"/>
    </location>
</feature>
<comment type="function">
    <text evidence="1">Hydrolyzes diadenosine 5',5'''-P1,P4-tetraphosphate to yield ADP.</text>
</comment>
<keyword evidence="4 10" id="KW-0378">Hydrolase</keyword>
<evidence type="ECO:0000259" key="9">
    <source>
        <dbReference type="Pfam" id="PF00149"/>
    </source>
</evidence>
<dbReference type="PANTHER" id="PTHR40942:SF4">
    <property type="entry name" value="CYTOCHROME C5"/>
    <property type="match status" value="1"/>
</dbReference>
<sequence length="280" mass="30173">MALYLIGDVQGCDDALQRLLDHIGFSPSRDQLVLLGDLVNRGPDSAGVLRRVQRLGGAARSLLGNHDLHLLGVAHGARKSGRKDTLDGILDAPDRDGLIDWLRHQSMALHQTIGGRDLLMVHAGVLPQWSVGQTLVLAAEVEAVLRGPTLGEFVRTMYGNEPAQWSDALTGHARLRAIVNGLTRLRLCTADGVMDFETKDSADAPPAGFMPWFDVPDRRAASATIAFGHWSTLGWIARPDLISTDTGCVWGGCLSAARIGDTLDAIEHVEVRCDQAQKPG</sequence>
<name>A0A502DR38_9BURK</name>
<evidence type="ECO:0000313" key="11">
    <source>
        <dbReference type="Proteomes" id="UP000319212"/>
    </source>
</evidence>
<dbReference type="OrthoDB" id="9807890at2"/>
<proteinExistence type="inferred from homology"/>
<organism evidence="10 11">
    <name type="scientific">Variovorax guangxiensis</name>
    <dbReference type="NCBI Taxonomy" id="1775474"/>
    <lineage>
        <taxon>Bacteria</taxon>
        <taxon>Pseudomonadati</taxon>
        <taxon>Pseudomonadota</taxon>
        <taxon>Betaproteobacteria</taxon>
        <taxon>Burkholderiales</taxon>
        <taxon>Comamonadaceae</taxon>
        <taxon>Variovorax</taxon>
    </lineage>
</organism>
<gene>
    <name evidence="10" type="ORF">EAH82_14255</name>
</gene>
<evidence type="ECO:0000256" key="2">
    <source>
        <dbReference type="ARBA" id="ARBA00005419"/>
    </source>
</evidence>
<dbReference type="EMBL" id="RCZI01000003">
    <property type="protein sequence ID" value="TPG27885.1"/>
    <property type="molecule type" value="Genomic_DNA"/>
</dbReference>
<dbReference type="InterPro" id="IPR004617">
    <property type="entry name" value="ApaH"/>
</dbReference>
<dbReference type="Proteomes" id="UP000319212">
    <property type="component" value="Unassembled WGS sequence"/>
</dbReference>
<dbReference type="InterPro" id="IPR029052">
    <property type="entry name" value="Metallo-depent_PP-like"/>
</dbReference>
<comment type="similarity">
    <text evidence="2">Belongs to the Ap4A hydrolase family.</text>
</comment>
<dbReference type="EC" id="3.6.1.41" evidence="3"/>
<comment type="catalytic activity">
    <reaction evidence="8">
        <text>P(1),P(4)-bis(5'-adenosyl) tetraphosphate + H2O = 2 ADP + 2 H(+)</text>
        <dbReference type="Rhea" id="RHEA:24252"/>
        <dbReference type="ChEBI" id="CHEBI:15377"/>
        <dbReference type="ChEBI" id="CHEBI:15378"/>
        <dbReference type="ChEBI" id="CHEBI:58141"/>
        <dbReference type="ChEBI" id="CHEBI:456216"/>
        <dbReference type="EC" id="3.6.1.41"/>
    </reaction>
</comment>
<accession>A0A502DR38</accession>
<evidence type="ECO:0000256" key="8">
    <source>
        <dbReference type="ARBA" id="ARBA00049417"/>
    </source>
</evidence>
<evidence type="ECO:0000256" key="6">
    <source>
        <dbReference type="ARBA" id="ARBA00032248"/>
    </source>
</evidence>
<evidence type="ECO:0000256" key="5">
    <source>
        <dbReference type="ARBA" id="ARBA00031248"/>
    </source>
</evidence>
<reference evidence="10 11" key="1">
    <citation type="journal article" date="2019" name="Environ. Microbiol.">
        <title>Species interactions and distinct microbial communities in high Arctic permafrost affected cryosols are associated with the CH4 and CO2 gas fluxes.</title>
        <authorList>
            <person name="Altshuler I."/>
            <person name="Hamel J."/>
            <person name="Turney S."/>
            <person name="Magnuson E."/>
            <person name="Levesque R."/>
            <person name="Greer C."/>
            <person name="Whyte L.G."/>
        </authorList>
    </citation>
    <scope>NUCLEOTIDE SEQUENCE [LARGE SCALE GENOMIC DNA]</scope>
    <source>
        <strain evidence="10 11">S06.C</strain>
    </source>
</reference>
<evidence type="ECO:0000256" key="4">
    <source>
        <dbReference type="ARBA" id="ARBA00022801"/>
    </source>
</evidence>
<dbReference type="PANTHER" id="PTHR40942">
    <property type="match status" value="1"/>
</dbReference>
<dbReference type="RefSeq" id="WP_140842937.1">
    <property type="nucleotide sequence ID" value="NZ_RCZI01000003.1"/>
</dbReference>
<protein>
    <recommendedName>
        <fullName evidence="3">bis(5'-nucleosyl)-tetraphosphatase (symmetrical)</fullName>
        <ecNumber evidence="3">3.6.1.41</ecNumber>
    </recommendedName>
    <alternativeName>
        <fullName evidence="6">Ap4A hydrolase</fullName>
    </alternativeName>
    <alternativeName>
        <fullName evidence="5">Diadenosine 5',5'''-P1,P4-tetraphosphate pyrophosphohydrolase</fullName>
    </alternativeName>
    <alternativeName>
        <fullName evidence="7">Diadenosine tetraphosphatase</fullName>
    </alternativeName>
</protein>
<evidence type="ECO:0000313" key="10">
    <source>
        <dbReference type="EMBL" id="TPG27885.1"/>
    </source>
</evidence>
<dbReference type="Gene3D" id="3.60.21.10">
    <property type="match status" value="1"/>
</dbReference>
<evidence type="ECO:0000256" key="1">
    <source>
        <dbReference type="ARBA" id="ARBA00003413"/>
    </source>
</evidence>
<dbReference type="AlphaFoldDB" id="A0A502DR38"/>
<dbReference type="SUPFAM" id="SSF56300">
    <property type="entry name" value="Metallo-dependent phosphatases"/>
    <property type="match status" value="1"/>
</dbReference>
<dbReference type="NCBIfam" id="TIGR00668">
    <property type="entry name" value="apaH"/>
    <property type="match status" value="1"/>
</dbReference>
<dbReference type="InterPro" id="IPR004843">
    <property type="entry name" value="Calcineurin-like_PHP"/>
</dbReference>